<feature type="signal peptide" evidence="2">
    <location>
        <begin position="1"/>
        <end position="20"/>
    </location>
</feature>
<feature type="chain" id="PRO_5026899513" description="FecR protein domain-containing protein" evidence="2">
    <location>
        <begin position="21"/>
        <end position="450"/>
    </location>
</feature>
<feature type="compositionally biased region" description="Polar residues" evidence="1">
    <location>
        <begin position="198"/>
        <end position="207"/>
    </location>
</feature>
<dbReference type="Proteomes" id="UP000479335">
    <property type="component" value="Unassembled WGS sequence"/>
</dbReference>
<organism evidence="4 5">
    <name type="scientific">Duganella flavida</name>
    <dbReference type="NCBI Taxonomy" id="2692175"/>
    <lineage>
        <taxon>Bacteria</taxon>
        <taxon>Pseudomonadati</taxon>
        <taxon>Pseudomonadota</taxon>
        <taxon>Betaproteobacteria</taxon>
        <taxon>Burkholderiales</taxon>
        <taxon>Oxalobacteraceae</taxon>
        <taxon>Telluria group</taxon>
        <taxon>Duganella</taxon>
    </lineage>
</organism>
<dbReference type="EMBL" id="WWCN01000006">
    <property type="protein sequence ID" value="MYM23168.1"/>
    <property type="molecule type" value="Genomic_DNA"/>
</dbReference>
<comment type="caution">
    <text evidence="4">The sequence shown here is derived from an EMBL/GenBank/DDBJ whole genome shotgun (WGS) entry which is preliminary data.</text>
</comment>
<proteinExistence type="predicted"/>
<keyword evidence="2" id="KW-0732">Signal</keyword>
<dbReference type="Pfam" id="PF04773">
    <property type="entry name" value="FecR"/>
    <property type="match status" value="1"/>
</dbReference>
<dbReference type="AlphaFoldDB" id="A0A6L8KA83"/>
<reference evidence="4 5" key="1">
    <citation type="submission" date="2019-12" db="EMBL/GenBank/DDBJ databases">
        <title>Novel species isolated from a subtropical stream in China.</title>
        <authorList>
            <person name="Lu H."/>
        </authorList>
    </citation>
    <scope>NUCLEOTIDE SEQUENCE [LARGE SCALE GENOMIC DNA]</scope>
    <source>
        <strain evidence="4 5">FT135W</strain>
    </source>
</reference>
<evidence type="ECO:0000313" key="4">
    <source>
        <dbReference type="EMBL" id="MYM23168.1"/>
    </source>
</evidence>
<keyword evidence="5" id="KW-1185">Reference proteome</keyword>
<dbReference type="PANTHER" id="PTHR38731">
    <property type="entry name" value="LIPL45-RELATED LIPOPROTEIN-RELATED"/>
    <property type="match status" value="1"/>
</dbReference>
<dbReference type="Gene3D" id="2.60.120.1440">
    <property type="match status" value="1"/>
</dbReference>
<feature type="region of interest" description="Disordered" evidence="1">
    <location>
        <begin position="198"/>
        <end position="219"/>
    </location>
</feature>
<evidence type="ECO:0000259" key="3">
    <source>
        <dbReference type="Pfam" id="PF04773"/>
    </source>
</evidence>
<gene>
    <name evidence="4" type="ORF">GTP46_10975</name>
</gene>
<sequence>MLRNFVIGAHLALAASLAWGGEAGHVVFVTGQAQLAGRPAALDAVVQEGDQLSTGADGYVYVKTVDQGFLILRPNSRARIATYQVDPAQPSNTHVKLELEQGVARAISGQGVKQARQNFRFNTPVAAIGVRGTDFIVFTDNQTSRVQVVSGGVVMSAFSASCSAEGVGPCEGSASRELFAGQAGMLLQVQRGQATPQLLNNPALTPDQNEKPRQDEPVGKVSAGALSSTQVNLDPQRSALSLEAIRPASTPNSTPSGSDSVSVPPVLVTPPVVVTPPTPPAPPPELPPKAQEVFWGRWSTVAGQAVMPASIQGNSVDSPQFVGEYAVARVKGATLVMPTEGKVSFTLNGSEAVVQKSSGEARANVDSGRLNINFVDRSFTTDLGLSSGTEKYDISGKGVIDLKGTMSSSSGSSTLIRGYLSGPNVEEAGYVFKNTTYPGVTLLGGTSWKR</sequence>
<evidence type="ECO:0000256" key="1">
    <source>
        <dbReference type="SAM" id="MobiDB-lite"/>
    </source>
</evidence>
<evidence type="ECO:0000256" key="2">
    <source>
        <dbReference type="SAM" id="SignalP"/>
    </source>
</evidence>
<evidence type="ECO:0000313" key="5">
    <source>
        <dbReference type="Proteomes" id="UP000479335"/>
    </source>
</evidence>
<feature type="compositionally biased region" description="Basic and acidic residues" evidence="1">
    <location>
        <begin position="208"/>
        <end position="218"/>
    </location>
</feature>
<protein>
    <recommendedName>
        <fullName evidence="3">FecR protein domain-containing protein</fullName>
    </recommendedName>
</protein>
<dbReference type="InterPro" id="IPR006860">
    <property type="entry name" value="FecR"/>
</dbReference>
<dbReference type="PANTHER" id="PTHR38731:SF3">
    <property type="entry name" value="BLL6125 PROTEIN"/>
    <property type="match status" value="1"/>
</dbReference>
<dbReference type="RefSeq" id="WP_161006667.1">
    <property type="nucleotide sequence ID" value="NZ_WWCN01000006.1"/>
</dbReference>
<accession>A0A6L8KA83</accession>
<name>A0A6L8KA83_9BURK</name>
<feature type="domain" description="FecR protein" evidence="3">
    <location>
        <begin position="50"/>
        <end position="153"/>
    </location>
</feature>